<dbReference type="Proteomes" id="UP001628193">
    <property type="component" value="Unassembled WGS sequence"/>
</dbReference>
<dbReference type="InterPro" id="IPR025570">
    <property type="entry name" value="DUF4337"/>
</dbReference>
<feature type="coiled-coil region" evidence="1">
    <location>
        <begin position="106"/>
        <end position="140"/>
    </location>
</feature>
<evidence type="ECO:0000256" key="1">
    <source>
        <dbReference type="SAM" id="Coils"/>
    </source>
</evidence>
<proteinExistence type="predicted"/>
<accession>A0ABQ0C9D1</accession>
<reference evidence="3 4" key="1">
    <citation type="submission" date="2024-09" db="EMBL/GenBank/DDBJ databases">
        <title>Draft genome sequence of Candidatus Magnetaquicoccaceae bacterium FCR-1.</title>
        <authorList>
            <person name="Shimoshige H."/>
            <person name="Shimamura S."/>
            <person name="Taoka A."/>
            <person name="Kobayashi H."/>
            <person name="Maekawa T."/>
        </authorList>
    </citation>
    <scope>NUCLEOTIDE SEQUENCE [LARGE SCALE GENOMIC DNA]</scope>
    <source>
        <strain evidence="3 4">FCR-1</strain>
    </source>
</reference>
<evidence type="ECO:0000256" key="2">
    <source>
        <dbReference type="SAM" id="Phobius"/>
    </source>
</evidence>
<comment type="caution">
    <text evidence="3">The sequence shown here is derived from an EMBL/GenBank/DDBJ whole genome shotgun (WGS) entry which is preliminary data.</text>
</comment>
<feature type="transmembrane region" description="Helical" evidence="2">
    <location>
        <begin position="25"/>
        <end position="45"/>
    </location>
</feature>
<keyword evidence="4" id="KW-1185">Reference proteome</keyword>
<organism evidence="3 4">
    <name type="scientific">Candidatus Magnetaquiglobus chichijimensis</name>
    <dbReference type="NCBI Taxonomy" id="3141448"/>
    <lineage>
        <taxon>Bacteria</taxon>
        <taxon>Pseudomonadati</taxon>
        <taxon>Pseudomonadota</taxon>
        <taxon>Magnetococcia</taxon>
        <taxon>Magnetococcales</taxon>
        <taxon>Candidatus Magnetaquicoccaceae</taxon>
        <taxon>Candidatus Magnetaquiglobus</taxon>
    </lineage>
</organism>
<evidence type="ECO:0000313" key="3">
    <source>
        <dbReference type="EMBL" id="GAB0057495.1"/>
    </source>
</evidence>
<protein>
    <recommendedName>
        <fullName evidence="5">DUF4337 domain-containing protein</fullName>
    </recommendedName>
</protein>
<evidence type="ECO:0000313" key="4">
    <source>
        <dbReference type="Proteomes" id="UP001628193"/>
    </source>
</evidence>
<evidence type="ECO:0008006" key="5">
    <source>
        <dbReference type="Google" id="ProtNLM"/>
    </source>
</evidence>
<keyword evidence="2" id="KW-1133">Transmembrane helix</keyword>
<sequence length="203" mass="22240">MADGGEQGASVVESRDRDESEDSRLNFLIAALTAVLATLLGVFNVKDGNIAQSMGQHQAQAVDSWAHYQFKNVKQHMAENMVATLKLDKAREGSSEAYRALIEERIAHYQAEATRYGAEKEEIREKAEGHEKAYEDLNYRDDQFDMAEAGIGIAIALLGISALTRRRWLFGVATVFALFGVATGLAGFFGLAFHPDVVAGWLG</sequence>
<keyword evidence="1" id="KW-0175">Coiled coil</keyword>
<gene>
    <name evidence="3" type="ORF">SIID45300_01824</name>
</gene>
<keyword evidence="2" id="KW-0472">Membrane</keyword>
<dbReference type="RefSeq" id="WP_420905194.1">
    <property type="nucleotide sequence ID" value="NZ_BAAFGK010000004.1"/>
</dbReference>
<dbReference type="Pfam" id="PF14235">
    <property type="entry name" value="DUF4337"/>
    <property type="match status" value="1"/>
</dbReference>
<keyword evidence="2" id="KW-0812">Transmembrane</keyword>
<name>A0ABQ0C9D1_9PROT</name>
<feature type="transmembrane region" description="Helical" evidence="2">
    <location>
        <begin position="168"/>
        <end position="193"/>
    </location>
</feature>
<dbReference type="EMBL" id="BAAFGK010000004">
    <property type="protein sequence ID" value="GAB0057495.1"/>
    <property type="molecule type" value="Genomic_DNA"/>
</dbReference>